<dbReference type="OrthoDB" id="5296173at2"/>
<comment type="caution">
    <text evidence="3">The sequence shown here is derived from an EMBL/GenBank/DDBJ whole genome shotgun (WGS) entry which is preliminary data.</text>
</comment>
<dbReference type="AlphaFoldDB" id="A0A1Y1SAW1"/>
<keyword evidence="2" id="KW-0812">Transmembrane</keyword>
<organism evidence="3 4">
    <name type="scientific">Oceanococcus atlanticus</name>
    <dbReference type="NCBI Taxonomy" id="1317117"/>
    <lineage>
        <taxon>Bacteria</taxon>
        <taxon>Pseudomonadati</taxon>
        <taxon>Pseudomonadota</taxon>
        <taxon>Gammaproteobacteria</taxon>
        <taxon>Chromatiales</taxon>
        <taxon>Oceanococcaceae</taxon>
        <taxon>Oceanococcus</taxon>
    </lineage>
</organism>
<dbReference type="InterPro" id="IPR052534">
    <property type="entry name" value="Extracell_DNA_Util/SecSys_Comp"/>
</dbReference>
<sequence>MIKINLLDWRETQRQERQKQFFISLAVAALIGAGVAYAMNAKVVGDVDFQKSRNERLKQEISLMDKQIKEIDSLEKVKADLLARMRIIEELQRSRTEIVHFFDELVTTAPAGLYLKSLQQKDRTTSVNGVAESNGRVSTYIRNLDGSPWFEKSRLIVIQSQKDNRRRHSDFQLQFQTSKKKEEDGQ</sequence>
<accession>A0A1Y1SAW1</accession>
<dbReference type="Proteomes" id="UP000192342">
    <property type="component" value="Unassembled WGS sequence"/>
</dbReference>
<dbReference type="GO" id="GO:0043107">
    <property type="term" value="P:type IV pilus-dependent motility"/>
    <property type="evidence" value="ECO:0007669"/>
    <property type="project" value="TreeGrafter"/>
</dbReference>
<evidence type="ECO:0000256" key="2">
    <source>
        <dbReference type="SAM" id="Phobius"/>
    </source>
</evidence>
<dbReference type="PANTHER" id="PTHR40278:SF2">
    <property type="entry name" value="TYPE IV PILUS INNER MEMBRANE COMPONENT PILN"/>
    <property type="match status" value="1"/>
</dbReference>
<keyword evidence="2" id="KW-0472">Membrane</keyword>
<keyword evidence="4" id="KW-1185">Reference proteome</keyword>
<evidence type="ECO:0000313" key="4">
    <source>
        <dbReference type="Proteomes" id="UP000192342"/>
    </source>
</evidence>
<dbReference type="PANTHER" id="PTHR40278">
    <property type="entry name" value="DNA UTILIZATION PROTEIN HOFN"/>
    <property type="match status" value="1"/>
</dbReference>
<feature type="transmembrane region" description="Helical" evidence="2">
    <location>
        <begin position="21"/>
        <end position="39"/>
    </location>
</feature>
<protein>
    <submittedName>
        <fullName evidence="3">Fimbrial assembly family protein</fullName>
    </submittedName>
</protein>
<dbReference type="InterPro" id="IPR007813">
    <property type="entry name" value="PilN"/>
</dbReference>
<evidence type="ECO:0000256" key="1">
    <source>
        <dbReference type="SAM" id="Coils"/>
    </source>
</evidence>
<keyword evidence="2" id="KW-1133">Transmembrane helix</keyword>
<name>A0A1Y1SAW1_9GAMM</name>
<dbReference type="GO" id="GO:0043683">
    <property type="term" value="P:type IV pilus assembly"/>
    <property type="evidence" value="ECO:0007669"/>
    <property type="project" value="TreeGrafter"/>
</dbReference>
<dbReference type="STRING" id="1317117.ATO7_15033"/>
<dbReference type="Pfam" id="PF05137">
    <property type="entry name" value="PilN"/>
    <property type="match status" value="1"/>
</dbReference>
<dbReference type="EMBL" id="AQQV01000004">
    <property type="protein sequence ID" value="ORE85547.1"/>
    <property type="molecule type" value="Genomic_DNA"/>
</dbReference>
<reference evidence="3 4" key="1">
    <citation type="submission" date="2013-04" db="EMBL/GenBank/DDBJ databases">
        <title>Oceanococcus atlanticus 22II-S10r2 Genome Sequencing.</title>
        <authorList>
            <person name="Lai Q."/>
            <person name="Li G."/>
            <person name="Shao Z."/>
        </authorList>
    </citation>
    <scope>NUCLEOTIDE SEQUENCE [LARGE SCALE GENOMIC DNA]</scope>
    <source>
        <strain evidence="3 4">22II-S10r2</strain>
    </source>
</reference>
<evidence type="ECO:0000313" key="3">
    <source>
        <dbReference type="EMBL" id="ORE85547.1"/>
    </source>
</evidence>
<keyword evidence="1" id="KW-0175">Coiled coil</keyword>
<dbReference type="RefSeq" id="WP_083563219.1">
    <property type="nucleotide sequence ID" value="NZ_AQQV01000004.1"/>
</dbReference>
<proteinExistence type="predicted"/>
<feature type="coiled-coil region" evidence="1">
    <location>
        <begin position="47"/>
        <end position="91"/>
    </location>
</feature>
<gene>
    <name evidence="3" type="ORF">ATO7_15033</name>
</gene>